<proteinExistence type="predicted"/>
<sequence>MASRKDPVRSTMADLSDRYRLYQLAVQNPRTEIDFVDRTFRQLRGRSARMLREDFCGTAAVCCEWVGRRKRNQARGVDLDADVLAWGRRHNLAVLDAAAQARVALIDGDVREVETPAPDIVLAMNCSYWLLRDRCHLLRYFARVRDALAVGGIFFLDAFGGYDTFRLLSEERRVKDPQSGGFTYIWEQALYEPVTGRLVCHIHFRFDDGSEWPRAFSYDWRLWTLPEIRELLAEAGFSRVMVYWQGWDADGKPDGVFVPVESGEPDAGWIAYLTAEK</sequence>
<dbReference type="InterPro" id="IPR029063">
    <property type="entry name" value="SAM-dependent_MTases_sf"/>
</dbReference>
<keyword evidence="2" id="KW-1185">Reference proteome</keyword>
<name>A0A1H3CUE6_THIRO</name>
<dbReference type="PANTHER" id="PTHR37211">
    <property type="entry name" value="EXPRESSED PROTEIN"/>
    <property type="match status" value="1"/>
</dbReference>
<dbReference type="Gene3D" id="3.40.50.150">
    <property type="entry name" value="Vaccinia Virus protein VP39"/>
    <property type="match status" value="1"/>
</dbReference>
<dbReference type="SUPFAM" id="SSF53335">
    <property type="entry name" value="S-adenosyl-L-methionine-dependent methyltransferases"/>
    <property type="match status" value="1"/>
</dbReference>
<organism evidence="1 2">
    <name type="scientific">Thiocapsa roseopersicina</name>
    <dbReference type="NCBI Taxonomy" id="1058"/>
    <lineage>
        <taxon>Bacteria</taxon>
        <taxon>Pseudomonadati</taxon>
        <taxon>Pseudomonadota</taxon>
        <taxon>Gammaproteobacteria</taxon>
        <taxon>Chromatiales</taxon>
        <taxon>Chromatiaceae</taxon>
        <taxon>Thiocapsa</taxon>
    </lineage>
</organism>
<evidence type="ECO:0000313" key="1">
    <source>
        <dbReference type="EMBL" id="SDX57862.1"/>
    </source>
</evidence>
<reference evidence="2" key="1">
    <citation type="submission" date="2016-10" db="EMBL/GenBank/DDBJ databases">
        <authorList>
            <person name="Varghese N."/>
            <person name="Submissions S."/>
        </authorList>
    </citation>
    <scope>NUCLEOTIDE SEQUENCE [LARGE SCALE GENOMIC DNA]</scope>
    <source>
        <strain evidence="2">DSM 217</strain>
    </source>
</reference>
<dbReference type="Proteomes" id="UP000198816">
    <property type="component" value="Unassembled WGS sequence"/>
</dbReference>
<gene>
    <name evidence="1" type="ORF">SAMN05421783_13821</name>
</gene>
<dbReference type="EMBL" id="FNNZ01000038">
    <property type="protein sequence ID" value="SDX57862.1"/>
    <property type="molecule type" value="Genomic_DNA"/>
</dbReference>
<protein>
    <recommendedName>
        <fullName evidence="3">Methyltransferase domain-containing protein</fullName>
    </recommendedName>
</protein>
<dbReference type="STRING" id="1058.SAMN05421783_13821"/>
<dbReference type="AlphaFoldDB" id="A0A1H3CUE6"/>
<dbReference type="OrthoDB" id="9786084at2"/>
<evidence type="ECO:0000313" key="2">
    <source>
        <dbReference type="Proteomes" id="UP000198816"/>
    </source>
</evidence>
<evidence type="ECO:0008006" key="3">
    <source>
        <dbReference type="Google" id="ProtNLM"/>
    </source>
</evidence>
<accession>A0A1H3CUE6</accession>
<dbReference type="PANTHER" id="PTHR37211:SF1">
    <property type="entry name" value="EXPRESSED PROTEIN"/>
    <property type="match status" value="1"/>
</dbReference>
<dbReference type="Gene3D" id="2.20.25.110">
    <property type="entry name" value="S-adenosyl-L-methionine-dependent methyltransferases"/>
    <property type="match status" value="1"/>
</dbReference>